<feature type="domain" description="Potassium channel" evidence="2">
    <location>
        <begin position="777"/>
        <end position="850"/>
    </location>
</feature>
<protein>
    <recommendedName>
        <fullName evidence="2">Potassium channel domain-containing protein</fullName>
    </recommendedName>
</protein>
<feature type="transmembrane region" description="Helical" evidence="1">
    <location>
        <begin position="703"/>
        <end position="722"/>
    </location>
</feature>
<gene>
    <name evidence="3" type="ORF">PHYPSEUDO_007695</name>
</gene>
<dbReference type="Proteomes" id="UP000694044">
    <property type="component" value="Unassembled WGS sequence"/>
</dbReference>
<feature type="transmembrane region" description="Helical" evidence="1">
    <location>
        <begin position="340"/>
        <end position="359"/>
    </location>
</feature>
<evidence type="ECO:0000313" key="4">
    <source>
        <dbReference type="Proteomes" id="UP000694044"/>
    </source>
</evidence>
<evidence type="ECO:0000256" key="1">
    <source>
        <dbReference type="SAM" id="Phobius"/>
    </source>
</evidence>
<feature type="transmembrane region" description="Helical" evidence="1">
    <location>
        <begin position="595"/>
        <end position="615"/>
    </location>
</feature>
<name>A0A8T1VIW4_9STRA</name>
<dbReference type="PANTHER" id="PTHR10153">
    <property type="entry name" value="SMALL CONDUCTANCE CALCIUM-ACTIVATED POTASSIUM CHANNEL"/>
    <property type="match status" value="1"/>
</dbReference>
<keyword evidence="1" id="KW-0812">Transmembrane</keyword>
<proteinExistence type="predicted"/>
<feature type="transmembrane region" description="Helical" evidence="1">
    <location>
        <begin position="242"/>
        <end position="263"/>
    </location>
</feature>
<feature type="transmembrane region" description="Helical" evidence="1">
    <location>
        <begin position="191"/>
        <end position="209"/>
    </location>
</feature>
<dbReference type="Pfam" id="PF07885">
    <property type="entry name" value="Ion_trans_2"/>
    <property type="match status" value="1"/>
</dbReference>
<keyword evidence="4" id="KW-1185">Reference proteome</keyword>
<dbReference type="InterPro" id="IPR015449">
    <property type="entry name" value="K_chnl_Ca-activ_SK"/>
</dbReference>
<dbReference type="OrthoDB" id="419441at2759"/>
<feature type="transmembrane region" description="Helical" evidence="1">
    <location>
        <begin position="642"/>
        <end position="662"/>
    </location>
</feature>
<feature type="transmembrane region" description="Helical" evidence="1">
    <location>
        <begin position="829"/>
        <end position="851"/>
    </location>
</feature>
<feature type="transmembrane region" description="Helical" evidence="1">
    <location>
        <begin position="94"/>
        <end position="112"/>
    </location>
</feature>
<feature type="transmembrane region" description="Helical" evidence="1">
    <location>
        <begin position="480"/>
        <end position="496"/>
    </location>
</feature>
<reference evidence="3" key="1">
    <citation type="submission" date="2021-02" db="EMBL/GenBank/DDBJ databases">
        <authorList>
            <person name="Palmer J.M."/>
        </authorList>
    </citation>
    <scope>NUCLEOTIDE SEQUENCE</scope>
    <source>
        <strain evidence="3">SCRP734</strain>
    </source>
</reference>
<dbReference type="InterPro" id="IPR029370">
    <property type="entry name" value="TMEM117"/>
</dbReference>
<dbReference type="GO" id="GO:0016020">
    <property type="term" value="C:membrane"/>
    <property type="evidence" value="ECO:0007669"/>
    <property type="project" value="InterPro"/>
</dbReference>
<comment type="caution">
    <text evidence="3">The sequence shown here is derived from an EMBL/GenBank/DDBJ whole genome shotgun (WGS) entry which is preliminary data.</text>
</comment>
<evidence type="ECO:0000259" key="2">
    <source>
        <dbReference type="Pfam" id="PF07885"/>
    </source>
</evidence>
<dbReference type="AlphaFoldDB" id="A0A8T1VIW4"/>
<organism evidence="3 4">
    <name type="scientific">Phytophthora pseudosyringae</name>
    <dbReference type="NCBI Taxonomy" id="221518"/>
    <lineage>
        <taxon>Eukaryota</taxon>
        <taxon>Sar</taxon>
        <taxon>Stramenopiles</taxon>
        <taxon>Oomycota</taxon>
        <taxon>Peronosporomycetes</taxon>
        <taxon>Peronosporales</taxon>
        <taxon>Peronosporaceae</taxon>
        <taxon>Phytophthora</taxon>
    </lineage>
</organism>
<dbReference type="EMBL" id="JAGDFM010000309">
    <property type="protein sequence ID" value="KAG7380150.1"/>
    <property type="molecule type" value="Genomic_DNA"/>
</dbReference>
<feature type="transmembrane region" description="Helical" evidence="1">
    <location>
        <begin position="771"/>
        <end position="790"/>
    </location>
</feature>
<keyword evidence="1" id="KW-0472">Membrane</keyword>
<dbReference type="InterPro" id="IPR013099">
    <property type="entry name" value="K_chnl_dom"/>
</dbReference>
<sequence>MLQVASPPLKRPKLRFQSEDASDSRDQVYLKSTWVLTSLRHPALRVLCCLLHLLLCFFQGVTSPLLTSLQSPARFPVYGELAKTASTGFTWQKLVFQTALSLSLLLFLRLVAYPRLVQRQWNWETSYRHATRTFSRLSRASATNVDHDIYQAGATNRYGVMALHTFLASGARGKPAVQLQVWNVGSSHGSWTFMAATFPFLWAVAMYAVRKIVHGSALEERLFPEDMSEAWTSLSQLELQNALSTTLFALICFKLLLTLDWVLQDREYCRGLFGNWLSPVRRVYSEFHVVRVLWCWVSLLGLAVGGIYFGAIPILQKVWIQWKLEEESEVTDLDSWLSNASWNTLFSSLVVALDLLWIVQDWDFPSFASPLGYRMFGLHLDQITFHFPFGFKLSISSKWIGGFLVIALLLPLELGQFLQIANYSPHMYAQYVHLTTFRVLPLNTTYSEPSILDSHDATSHLLLQAGSLSRYFPWSGWDRAPAFAILLLATSALLWLSNKERCKMCFAVFLGLSGTRDGHIKALATLNRSVSVTTKRDLGTLQRLRTLCKLRARCDSFCIGLAGLSVLTVWLQFRAIWRSSAEYDRNLPLQAPGEAYAVLLLLITFVLLHQVHYRYCVKMEIMALRNQIPPDSRYSLWRSPRLLFLPLVTELLLCGVFLPPLVHGRVYFDEVRYTLPRATLAVVPACPRPLTMTPSKQACSLQYSYPLEIVNMIVLLRLYWFARVIRNQLSKQLVADKATTLNPTILTGKGVPADSLWWSFRISFALRPSKVLLTLFVTLWASTAAAVSIFERPFPSKLDGEDHALWLTLVTMTGVGYGDAYPITMGGRITIALGAVVGGLVFISLMTSEFLDALKGTNREHAVLSAMDRMKWERTLRVCAARLIRAAWQRHCVRSTERGGTTQRSTWATDRELLKSAQQFKMCRRRKPMHASHVLQKRGLSAFYSREVESWMVSRQAETAAYLDSLEQHMDDVDRSLQTLLHV</sequence>
<feature type="transmembrane region" description="Helical" evidence="1">
    <location>
        <begin position="399"/>
        <end position="418"/>
    </location>
</feature>
<feature type="transmembrane region" description="Helical" evidence="1">
    <location>
        <begin position="557"/>
        <end position="575"/>
    </location>
</feature>
<feature type="transmembrane region" description="Helical" evidence="1">
    <location>
        <begin position="292"/>
        <end position="320"/>
    </location>
</feature>
<feature type="transmembrane region" description="Helical" evidence="1">
    <location>
        <begin position="43"/>
        <end position="61"/>
    </location>
</feature>
<dbReference type="Pfam" id="PF15113">
    <property type="entry name" value="TMEM117"/>
    <property type="match status" value="1"/>
</dbReference>
<accession>A0A8T1VIW4</accession>
<evidence type="ECO:0000313" key="3">
    <source>
        <dbReference type="EMBL" id="KAG7380150.1"/>
    </source>
</evidence>
<keyword evidence="1" id="KW-1133">Transmembrane helix</keyword>
<dbReference type="GO" id="GO:0016286">
    <property type="term" value="F:small conductance calcium-activated potassium channel activity"/>
    <property type="evidence" value="ECO:0007669"/>
    <property type="project" value="InterPro"/>
</dbReference>